<accession>A0AA37T867</accession>
<dbReference type="Pfam" id="PF07238">
    <property type="entry name" value="PilZ"/>
    <property type="match status" value="1"/>
</dbReference>
<evidence type="ECO:0000313" key="3">
    <source>
        <dbReference type="Proteomes" id="UP001156870"/>
    </source>
</evidence>
<reference evidence="2 3" key="1">
    <citation type="journal article" date="2014" name="Int. J. Syst. Evol. Microbiol.">
        <title>Complete genome sequence of Corynebacterium casei LMG S-19264T (=DSM 44701T), isolated from a smear-ripened cheese.</title>
        <authorList>
            <consortium name="US DOE Joint Genome Institute (JGI-PGF)"/>
            <person name="Walter F."/>
            <person name="Albersmeier A."/>
            <person name="Kalinowski J."/>
            <person name="Ruckert C."/>
        </authorList>
    </citation>
    <scope>NUCLEOTIDE SEQUENCE [LARGE SCALE GENOMIC DNA]</scope>
    <source>
        <strain evidence="2 3">NBRC 110095</strain>
    </source>
</reference>
<evidence type="ECO:0000259" key="1">
    <source>
        <dbReference type="Pfam" id="PF07238"/>
    </source>
</evidence>
<dbReference type="RefSeq" id="WP_232595352.1">
    <property type="nucleotide sequence ID" value="NZ_BSPD01000057.1"/>
</dbReference>
<organism evidence="2 3">
    <name type="scientific">Marinibactrum halimedae</name>
    <dbReference type="NCBI Taxonomy" id="1444977"/>
    <lineage>
        <taxon>Bacteria</taxon>
        <taxon>Pseudomonadati</taxon>
        <taxon>Pseudomonadota</taxon>
        <taxon>Gammaproteobacteria</taxon>
        <taxon>Cellvibrionales</taxon>
        <taxon>Cellvibrionaceae</taxon>
        <taxon>Marinibactrum</taxon>
    </lineage>
</organism>
<name>A0AA37T867_9GAMM</name>
<comment type="caution">
    <text evidence="2">The sequence shown here is derived from an EMBL/GenBank/DDBJ whole genome shotgun (WGS) entry which is preliminary data.</text>
</comment>
<dbReference type="GO" id="GO:0035438">
    <property type="term" value="F:cyclic-di-GMP binding"/>
    <property type="evidence" value="ECO:0007669"/>
    <property type="project" value="InterPro"/>
</dbReference>
<evidence type="ECO:0000313" key="2">
    <source>
        <dbReference type="EMBL" id="GLS26657.1"/>
    </source>
</evidence>
<dbReference type="AlphaFoldDB" id="A0AA37T867"/>
<proteinExistence type="predicted"/>
<sequence length="105" mass="11642">MNSFHNAYSEKRDFIRMRVDTPAKVQVQGESIDQEGLCKDLSGKGMLIELTQPISLGTELIVTVQSSHGHSPMIKARCIVMRVEPPEEGSDRTCVGVNIEELIKS</sequence>
<dbReference type="Proteomes" id="UP001156870">
    <property type="component" value="Unassembled WGS sequence"/>
</dbReference>
<dbReference type="SUPFAM" id="SSF141371">
    <property type="entry name" value="PilZ domain-like"/>
    <property type="match status" value="1"/>
</dbReference>
<dbReference type="Gene3D" id="2.40.10.220">
    <property type="entry name" value="predicted glycosyltransferase like domains"/>
    <property type="match status" value="1"/>
</dbReference>
<gene>
    <name evidence="2" type="ORF">GCM10007877_23740</name>
</gene>
<dbReference type="InterPro" id="IPR009875">
    <property type="entry name" value="PilZ_domain"/>
</dbReference>
<feature type="domain" description="PilZ" evidence="1">
    <location>
        <begin position="10"/>
        <end position="101"/>
    </location>
</feature>
<dbReference type="EMBL" id="BSPD01000057">
    <property type="protein sequence ID" value="GLS26657.1"/>
    <property type="molecule type" value="Genomic_DNA"/>
</dbReference>
<protein>
    <submittedName>
        <fullName evidence="2">PilZ domain-containing protein</fullName>
    </submittedName>
</protein>
<keyword evidence="3" id="KW-1185">Reference proteome</keyword>